<protein>
    <submittedName>
        <fullName evidence="2">TTC8-like protein</fullName>
    </submittedName>
</protein>
<reference evidence="2" key="1">
    <citation type="submission" date="2022-11" db="EMBL/GenBank/DDBJ databases">
        <title>Centuries of genome instability and evolution in soft-shell clam transmissible cancer (bioRxiv).</title>
        <authorList>
            <person name="Hart S.F.M."/>
            <person name="Yonemitsu M.A."/>
            <person name="Giersch R.M."/>
            <person name="Beal B.F."/>
            <person name="Arriagada G."/>
            <person name="Davis B.W."/>
            <person name="Ostrander E.A."/>
            <person name="Goff S.P."/>
            <person name="Metzger M.J."/>
        </authorList>
    </citation>
    <scope>NUCLEOTIDE SEQUENCE</scope>
    <source>
        <strain evidence="2">MELC-2E11</strain>
        <tissue evidence="2">Siphon/mantle</tissue>
    </source>
</reference>
<evidence type="ECO:0000313" key="3">
    <source>
        <dbReference type="Proteomes" id="UP001164746"/>
    </source>
</evidence>
<gene>
    <name evidence="2" type="ORF">MAR_001268</name>
</gene>
<dbReference type="SUPFAM" id="SSF48452">
    <property type="entry name" value="TPR-like"/>
    <property type="match status" value="1"/>
</dbReference>
<sequence>MDPLFLAYSCFRRKKYQQCVDICSELLEKNPYDQATWTLKTRALTSQVYVDEVDWDEEGIAEMLMDDNVTAQVARPGTSLRTPGAGGQGGLSQGVRPVSQSGRPTSGFARPGSQGGRPGTMEQAIRTPRTAHTARPVTSASGRYVRLGTASMLSTPDGPFINLARLNMSKYAARPGLAKALFEYIFHHENDVRNVGDLMVVEGTAYQVLLQVGDLMVVEGQIAKCYYRRSHGGGGADCQVLLQVDDLMVVEGTACQVILQVGDLMVVEGTDYQVLLQVGDLMVVEGQIAKCYYRLGMYRDAEQQLKSAIKQQDMVDTYLYLCKVYQRLDQPLTAVDLYKQGLEKFREVTQML</sequence>
<dbReference type="EMBL" id="CP111022">
    <property type="protein sequence ID" value="WAR19430.1"/>
    <property type="molecule type" value="Genomic_DNA"/>
</dbReference>
<name>A0ABY7FB74_MYAAR</name>
<proteinExistence type="predicted"/>
<keyword evidence="3" id="KW-1185">Reference proteome</keyword>
<evidence type="ECO:0000313" key="2">
    <source>
        <dbReference type="EMBL" id="WAR19430.1"/>
    </source>
</evidence>
<dbReference type="InterPro" id="IPR011990">
    <property type="entry name" value="TPR-like_helical_dom_sf"/>
</dbReference>
<accession>A0ABY7FB74</accession>
<dbReference type="PANTHER" id="PTHR44177">
    <property type="entry name" value="TETRATRICOPEPTIDE REPEAT PROTEIN 8"/>
    <property type="match status" value="1"/>
</dbReference>
<organism evidence="2 3">
    <name type="scientific">Mya arenaria</name>
    <name type="common">Soft-shell clam</name>
    <dbReference type="NCBI Taxonomy" id="6604"/>
    <lineage>
        <taxon>Eukaryota</taxon>
        <taxon>Metazoa</taxon>
        <taxon>Spiralia</taxon>
        <taxon>Lophotrochozoa</taxon>
        <taxon>Mollusca</taxon>
        <taxon>Bivalvia</taxon>
        <taxon>Autobranchia</taxon>
        <taxon>Heteroconchia</taxon>
        <taxon>Euheterodonta</taxon>
        <taxon>Imparidentia</taxon>
        <taxon>Neoheterodontei</taxon>
        <taxon>Myida</taxon>
        <taxon>Myoidea</taxon>
        <taxon>Myidae</taxon>
        <taxon>Mya</taxon>
    </lineage>
</organism>
<dbReference type="InterPro" id="IPR028796">
    <property type="entry name" value="BBS8"/>
</dbReference>
<dbReference type="Gene3D" id="1.25.40.10">
    <property type="entry name" value="Tetratricopeptide repeat domain"/>
    <property type="match status" value="1"/>
</dbReference>
<evidence type="ECO:0000256" key="1">
    <source>
        <dbReference type="SAM" id="MobiDB-lite"/>
    </source>
</evidence>
<dbReference type="CDD" id="cd21341">
    <property type="entry name" value="TTC8_N"/>
    <property type="match status" value="1"/>
</dbReference>
<dbReference type="Proteomes" id="UP001164746">
    <property type="component" value="Chromosome 11"/>
</dbReference>
<feature type="region of interest" description="Disordered" evidence="1">
    <location>
        <begin position="76"/>
        <end position="122"/>
    </location>
</feature>
<dbReference type="PANTHER" id="PTHR44177:SF1">
    <property type="entry name" value="TETRATRICOPEPTIDE REPEAT PROTEIN 8"/>
    <property type="match status" value="1"/>
</dbReference>